<reference evidence="3 4" key="1">
    <citation type="submission" date="2021-05" db="EMBL/GenBank/DDBJ databases">
        <title>Genome Assembly of Synthetic Allotetraploid Brassica napus Reveals Homoeologous Exchanges between Subgenomes.</title>
        <authorList>
            <person name="Davis J.T."/>
        </authorList>
    </citation>
    <scope>NUCLEOTIDE SEQUENCE [LARGE SCALE GENOMIC DNA]</scope>
    <source>
        <strain evidence="4">cv. Da-Ae</strain>
        <tissue evidence="3">Seedling</tissue>
    </source>
</reference>
<evidence type="ECO:0000256" key="2">
    <source>
        <dbReference type="ARBA" id="ARBA00022840"/>
    </source>
</evidence>
<keyword evidence="4" id="KW-1185">Reference proteome</keyword>
<dbReference type="Proteomes" id="UP000824890">
    <property type="component" value="Unassembled WGS sequence"/>
</dbReference>
<dbReference type="PANTHER" id="PTHR10457">
    <property type="entry name" value="MEVALONATE KINASE/GALACTOKINASE"/>
    <property type="match status" value="1"/>
</dbReference>
<keyword evidence="2" id="KW-0067">ATP-binding</keyword>
<protein>
    <submittedName>
        <fullName evidence="3">Uncharacterized protein</fullName>
    </submittedName>
</protein>
<evidence type="ECO:0000313" key="3">
    <source>
        <dbReference type="EMBL" id="KAH0899694.1"/>
    </source>
</evidence>
<feature type="non-terminal residue" evidence="3">
    <location>
        <position position="1"/>
    </location>
</feature>
<proteinExistence type="predicted"/>
<sequence length="106" mass="11509">VSNVWILAELIDFNPVRATDVKLPDGGSFVIAHSLAESQKAVTAATNYNNRVVECRLASVKKRSCGVVEINLSCSSTTAPRRLLAPKEIVCQSLCPELCFLFVCVL</sequence>
<gene>
    <name evidence="3" type="ORF">HID58_049262</name>
</gene>
<dbReference type="EMBL" id="JAGKQM010000012">
    <property type="protein sequence ID" value="KAH0899694.1"/>
    <property type="molecule type" value="Genomic_DNA"/>
</dbReference>
<name>A0ABQ8B4G8_BRANA</name>
<evidence type="ECO:0000313" key="4">
    <source>
        <dbReference type="Proteomes" id="UP000824890"/>
    </source>
</evidence>
<accession>A0ABQ8B4G8</accession>
<organism evidence="3 4">
    <name type="scientific">Brassica napus</name>
    <name type="common">Rape</name>
    <dbReference type="NCBI Taxonomy" id="3708"/>
    <lineage>
        <taxon>Eukaryota</taxon>
        <taxon>Viridiplantae</taxon>
        <taxon>Streptophyta</taxon>
        <taxon>Embryophyta</taxon>
        <taxon>Tracheophyta</taxon>
        <taxon>Spermatophyta</taxon>
        <taxon>Magnoliopsida</taxon>
        <taxon>eudicotyledons</taxon>
        <taxon>Gunneridae</taxon>
        <taxon>Pentapetalae</taxon>
        <taxon>rosids</taxon>
        <taxon>malvids</taxon>
        <taxon>Brassicales</taxon>
        <taxon>Brassicaceae</taxon>
        <taxon>Brassiceae</taxon>
        <taxon>Brassica</taxon>
    </lineage>
</organism>
<dbReference type="PANTHER" id="PTHR10457:SF7">
    <property type="entry name" value="GALACTOKINASE-RELATED"/>
    <property type="match status" value="1"/>
</dbReference>
<comment type="caution">
    <text evidence="3">The sequence shown here is derived from an EMBL/GenBank/DDBJ whole genome shotgun (WGS) entry which is preliminary data.</text>
</comment>
<evidence type="ECO:0000256" key="1">
    <source>
        <dbReference type="ARBA" id="ARBA00022741"/>
    </source>
</evidence>
<keyword evidence="1" id="KW-0547">Nucleotide-binding</keyword>